<proteinExistence type="predicted"/>
<dbReference type="RefSeq" id="WP_101900989.1">
    <property type="nucleotide sequence ID" value="NZ_CP025491.2"/>
</dbReference>
<name>A0A2H5FPG0_9GAMM</name>
<dbReference type="EMBL" id="CP025491">
    <property type="protein sequence ID" value="AUH73469.1"/>
    <property type="molecule type" value="Genomic_DNA"/>
</dbReference>
<protein>
    <submittedName>
        <fullName evidence="1">Uncharacterized protein</fullName>
    </submittedName>
</protein>
<reference evidence="1 2" key="1">
    <citation type="submission" date="2017-12" db="EMBL/GenBank/DDBJ databases">
        <title>Legionella sainthelensi LA01-117, whole genome sequence of a clinical isolate from New Zealand.</title>
        <authorList>
            <person name="Cree S.L."/>
            <person name="Slow S."/>
            <person name="Kennedy M.A."/>
            <person name="Murdoch D.R."/>
            <person name="Biggs P.J."/>
            <person name="Anderson T."/>
        </authorList>
    </citation>
    <scope>NUCLEOTIDE SEQUENCE [LARGE SCALE GENOMIC DNA]</scope>
    <source>
        <strain evidence="1 2">LA01-117</strain>
    </source>
</reference>
<gene>
    <name evidence="1" type="ORF">CAB17_16465</name>
</gene>
<keyword evidence="2" id="KW-1185">Reference proteome</keyword>
<evidence type="ECO:0000313" key="1">
    <source>
        <dbReference type="EMBL" id="AUH73469.1"/>
    </source>
</evidence>
<sequence length="274" mass="32517">MGIFREIAIRYCEKIYDAYKLQADEKTYKGKEAELLIERNEFARCLIKTLKSKEFNDDYNEYFQQLLSEIASALEHVNTTVIDYNSKYNTAFTSDLYETFFTSSLKNFINALSELYQKSPEIIKSIQDNSSFNKNRSIPWIYQFSFVLYEYILEKEFELATNKNSRDIFDTKIQLILKYVQNAASLYSRFENNENDSEYKELMKMLLQRMQTDENDIQRRKSQQSNTSSVYSYFSQTFYKASETIMGKSQLGETIDFLIKEFNERSMTKTLQCC</sequence>
<accession>A0A2H5FPG0</accession>
<evidence type="ECO:0000313" key="2">
    <source>
        <dbReference type="Proteomes" id="UP000234343"/>
    </source>
</evidence>
<dbReference type="Proteomes" id="UP000234343">
    <property type="component" value="Chromosome"/>
</dbReference>
<dbReference type="KEGG" id="lsh:CAB17_16465"/>
<dbReference type="AlphaFoldDB" id="A0A2H5FPG0"/>
<organism evidence="1 2">
    <name type="scientific">Legionella sainthelensi</name>
    <dbReference type="NCBI Taxonomy" id="28087"/>
    <lineage>
        <taxon>Bacteria</taxon>
        <taxon>Pseudomonadati</taxon>
        <taxon>Pseudomonadota</taxon>
        <taxon>Gammaproteobacteria</taxon>
        <taxon>Legionellales</taxon>
        <taxon>Legionellaceae</taxon>
        <taxon>Legionella</taxon>
    </lineage>
</organism>